<dbReference type="SMART" id="SM00063">
    <property type="entry name" value="FRI"/>
    <property type="match status" value="1"/>
</dbReference>
<evidence type="ECO:0000256" key="4">
    <source>
        <dbReference type="PROSITE-ProRule" id="PRU00090"/>
    </source>
</evidence>
<dbReference type="EMBL" id="BGPR01007235">
    <property type="protein sequence ID" value="GBN25383.1"/>
    <property type="molecule type" value="Genomic_DNA"/>
</dbReference>
<dbReference type="SUPFAM" id="SSF63501">
    <property type="entry name" value="Frizzled cysteine-rich domain"/>
    <property type="match status" value="1"/>
</dbReference>
<dbReference type="AlphaFoldDB" id="A0A4Y2MI92"/>
<reference evidence="9 10" key="1">
    <citation type="journal article" date="2019" name="Sci. Rep.">
        <title>Orb-weaving spider Araneus ventricosus genome elucidates the spidroin gene catalogue.</title>
        <authorList>
            <person name="Kono N."/>
            <person name="Nakamura H."/>
            <person name="Ohtoshi R."/>
            <person name="Moran D.A.P."/>
            <person name="Shinohara A."/>
            <person name="Yoshida Y."/>
            <person name="Fujiwara M."/>
            <person name="Mori M."/>
            <person name="Tomita M."/>
            <person name="Arakawa K."/>
        </authorList>
    </citation>
    <scope>NUCLEOTIDE SEQUENCE [LARGE SCALE GENOMIC DNA]</scope>
</reference>
<dbReference type="Proteomes" id="UP000499080">
    <property type="component" value="Unassembled WGS sequence"/>
</dbReference>
<protein>
    <submittedName>
        <fullName evidence="9">Smoothened</fullName>
    </submittedName>
</protein>
<comment type="caution">
    <text evidence="4">Lacks conserved residue(s) required for the propagation of feature annotation.</text>
</comment>
<dbReference type="PROSITE" id="PS50038">
    <property type="entry name" value="FZ"/>
    <property type="match status" value="1"/>
</dbReference>
<feature type="domain" description="FZ" evidence="7">
    <location>
        <begin position="54"/>
        <end position="174"/>
    </location>
</feature>
<dbReference type="InterPro" id="IPR015526">
    <property type="entry name" value="Frizzled/SFRP"/>
</dbReference>
<evidence type="ECO:0000259" key="7">
    <source>
        <dbReference type="PROSITE" id="PS50038"/>
    </source>
</evidence>
<organism evidence="9 10">
    <name type="scientific">Araneus ventricosus</name>
    <name type="common">Orbweaver spider</name>
    <name type="synonym">Epeira ventricosa</name>
    <dbReference type="NCBI Taxonomy" id="182803"/>
    <lineage>
        <taxon>Eukaryota</taxon>
        <taxon>Metazoa</taxon>
        <taxon>Ecdysozoa</taxon>
        <taxon>Arthropoda</taxon>
        <taxon>Chelicerata</taxon>
        <taxon>Arachnida</taxon>
        <taxon>Araneae</taxon>
        <taxon>Araneomorphae</taxon>
        <taxon>Entelegynae</taxon>
        <taxon>Araneoidea</taxon>
        <taxon>Araneidae</taxon>
        <taxon>Araneus</taxon>
    </lineage>
</organism>
<dbReference type="GO" id="GO:0007224">
    <property type="term" value="P:smoothened signaling pathway"/>
    <property type="evidence" value="ECO:0007669"/>
    <property type="project" value="TreeGrafter"/>
</dbReference>
<dbReference type="GO" id="GO:0005929">
    <property type="term" value="C:cilium"/>
    <property type="evidence" value="ECO:0007669"/>
    <property type="project" value="TreeGrafter"/>
</dbReference>
<evidence type="ECO:0000313" key="8">
    <source>
        <dbReference type="EMBL" id="GBN25383.1"/>
    </source>
</evidence>
<name>A0A4Y2MI92_ARAVE</name>
<dbReference type="GO" id="GO:0007417">
    <property type="term" value="P:central nervous system development"/>
    <property type="evidence" value="ECO:0007669"/>
    <property type="project" value="TreeGrafter"/>
</dbReference>
<evidence type="ECO:0000313" key="9">
    <source>
        <dbReference type="EMBL" id="GBN25467.1"/>
    </source>
</evidence>
<gene>
    <name evidence="9" type="primary">SMO_2</name>
    <name evidence="8" type="synonym">SMO_3</name>
    <name evidence="9" type="ORF">AVEN_52850_1</name>
    <name evidence="8" type="ORF">AVEN_53733_1</name>
</gene>
<dbReference type="Pfam" id="PF01392">
    <property type="entry name" value="Fz"/>
    <property type="match status" value="1"/>
</dbReference>
<dbReference type="Gene3D" id="1.20.1070.10">
    <property type="entry name" value="Rhodopsin 7-helix transmembrane proteins"/>
    <property type="match status" value="1"/>
</dbReference>
<evidence type="ECO:0000256" key="1">
    <source>
        <dbReference type="ARBA" id="ARBA00022473"/>
    </source>
</evidence>
<keyword evidence="6" id="KW-0812">Transmembrane</keyword>
<dbReference type="GO" id="GO:0071679">
    <property type="term" value="P:commissural neuron axon guidance"/>
    <property type="evidence" value="ECO:0007669"/>
    <property type="project" value="TreeGrafter"/>
</dbReference>
<comment type="caution">
    <text evidence="9">The sequence shown here is derived from an EMBL/GenBank/DDBJ whole genome shotgun (WGS) entry which is preliminary data.</text>
</comment>
<keyword evidence="2" id="KW-1015">Disulfide bond</keyword>
<keyword evidence="1" id="KW-0217">Developmental protein</keyword>
<feature type="transmembrane region" description="Helical" evidence="6">
    <location>
        <begin position="259"/>
        <end position="282"/>
    </location>
</feature>
<feature type="transmembrane region" description="Helical" evidence="6">
    <location>
        <begin position="225"/>
        <end position="247"/>
    </location>
</feature>
<sequence length="398" mass="44609">MLPVIHVTRSEKMELVVLYSLLLVTCCYGIENQLNGLAYKSVTKYGRFDAGICSMEATCLESESNQNLTCFGTELPYSVTSLALAEDSESLFDVQDNLALWQGLRSIPRCWAVVQPLLCSVYMPKCENGSISLPSQEMCRITRGPCKAVEKKHSWPSFLRCENKKLFPPRCRNPVQEIKFNASFKCIPPLVETDNSDIWFEDVDGCALQCRNPFYTEKEHDDTHFLIACIFGMALVANLFSAITLGIASKKSQKLPLSILFYINVSLVVTSLGWLIQFISGVREDIVCNPDGTMQQQQPKAGSVFCIAQFLMIYFSTMAAITWHFRDNVVLTTMPVIKQRDTNEDCAKTVAFIEIKLAEDANTSFIEEKSVKGRSPPKQGVKRVNGDLLPTNATQIKK</sequence>
<keyword evidence="6" id="KW-1133">Transmembrane helix</keyword>
<dbReference type="InterPro" id="IPR036790">
    <property type="entry name" value="Frizzled_dom_sf"/>
</dbReference>
<feature type="region of interest" description="Disordered" evidence="5">
    <location>
        <begin position="368"/>
        <end position="398"/>
    </location>
</feature>
<evidence type="ECO:0000256" key="6">
    <source>
        <dbReference type="SAM" id="Phobius"/>
    </source>
</evidence>
<dbReference type="InterPro" id="IPR020067">
    <property type="entry name" value="Frizzled_dom"/>
</dbReference>
<dbReference type="InterPro" id="IPR000539">
    <property type="entry name" value="Frizzled/Smoothened_7TM"/>
</dbReference>
<keyword evidence="6" id="KW-0472">Membrane</keyword>
<feature type="transmembrane region" description="Helical" evidence="6">
    <location>
        <begin position="302"/>
        <end position="325"/>
    </location>
</feature>
<evidence type="ECO:0000256" key="5">
    <source>
        <dbReference type="SAM" id="MobiDB-lite"/>
    </source>
</evidence>
<keyword evidence="3" id="KW-0675">Receptor</keyword>
<dbReference type="PANTHER" id="PTHR11309:SF35">
    <property type="entry name" value="PROTEIN SMOOTHENED"/>
    <property type="match status" value="1"/>
</dbReference>
<dbReference type="GO" id="GO:0005113">
    <property type="term" value="F:patched binding"/>
    <property type="evidence" value="ECO:0007669"/>
    <property type="project" value="TreeGrafter"/>
</dbReference>
<evidence type="ECO:0000256" key="2">
    <source>
        <dbReference type="ARBA" id="ARBA00023157"/>
    </source>
</evidence>
<evidence type="ECO:0000256" key="3">
    <source>
        <dbReference type="ARBA" id="ARBA00023170"/>
    </source>
</evidence>
<dbReference type="OrthoDB" id="6435255at2759"/>
<dbReference type="GO" id="GO:0030425">
    <property type="term" value="C:dendrite"/>
    <property type="evidence" value="ECO:0007669"/>
    <property type="project" value="TreeGrafter"/>
</dbReference>
<accession>A0A4Y2MI92</accession>
<dbReference type="GO" id="GO:0007389">
    <property type="term" value="P:pattern specification process"/>
    <property type="evidence" value="ECO:0007669"/>
    <property type="project" value="TreeGrafter"/>
</dbReference>
<evidence type="ECO:0000313" key="10">
    <source>
        <dbReference type="Proteomes" id="UP000499080"/>
    </source>
</evidence>
<dbReference type="SMART" id="SM01330">
    <property type="entry name" value="Frizzled"/>
    <property type="match status" value="1"/>
</dbReference>
<proteinExistence type="predicted"/>
<dbReference type="Pfam" id="PF01534">
    <property type="entry name" value="Frizzled"/>
    <property type="match status" value="1"/>
</dbReference>
<dbReference type="EMBL" id="BGPR01007246">
    <property type="protein sequence ID" value="GBN25467.1"/>
    <property type="molecule type" value="Genomic_DNA"/>
</dbReference>
<dbReference type="GO" id="GO:0005886">
    <property type="term" value="C:plasma membrane"/>
    <property type="evidence" value="ECO:0007669"/>
    <property type="project" value="TreeGrafter"/>
</dbReference>
<keyword evidence="10" id="KW-1185">Reference proteome</keyword>
<dbReference type="PANTHER" id="PTHR11309">
    <property type="entry name" value="FRIZZLED"/>
    <property type="match status" value="1"/>
</dbReference>
<dbReference type="Gene3D" id="1.10.2000.10">
    <property type="entry name" value="Frizzled cysteine-rich domain"/>
    <property type="match status" value="1"/>
</dbReference>